<evidence type="ECO:0000259" key="1">
    <source>
        <dbReference type="Pfam" id="PF01890"/>
    </source>
</evidence>
<dbReference type="PANTHER" id="PTHR37477">
    <property type="entry name" value="COBALT-PRECORRIN-5A HYDROLASE"/>
    <property type="match status" value="1"/>
</dbReference>
<evidence type="ECO:0000313" key="3">
    <source>
        <dbReference type="Proteomes" id="UP000002257"/>
    </source>
</evidence>
<gene>
    <name evidence="2" type="ordered locus">Msil_3261</name>
</gene>
<dbReference type="InterPro" id="IPR002750">
    <property type="entry name" value="CobE/GbiG_C"/>
</dbReference>
<dbReference type="Pfam" id="PF01890">
    <property type="entry name" value="CbiG_C"/>
    <property type="match status" value="1"/>
</dbReference>
<sequence length="127" mass="12923">MTLAIGVGCKRNCPGEAIETLVRRAILRAGCAEAPAALFTHAAKNGEPGLFIAAARLGLPLVFLPPQLLQEASPRAQTRSVKVEALFGLPSLAETAALAGAGAGARLVLPRISEAGASCAIASNEPR</sequence>
<dbReference type="RefSeq" id="WP_012592237.1">
    <property type="nucleotide sequence ID" value="NC_011666.1"/>
</dbReference>
<dbReference type="PANTHER" id="PTHR37477:SF1">
    <property type="entry name" value="COBALT-PRECORRIN-5A HYDROLASE"/>
    <property type="match status" value="1"/>
</dbReference>
<reference evidence="2 3" key="1">
    <citation type="journal article" date="2010" name="J. Bacteriol.">
        <title>Complete genome sequence of the aerobic facultative methanotroph Methylocella silvestris BL2.</title>
        <authorList>
            <person name="Chen Y."/>
            <person name="Crombie A."/>
            <person name="Rahman M.T."/>
            <person name="Dedysh S.N."/>
            <person name="Liesack W."/>
            <person name="Stott M.B."/>
            <person name="Alam M."/>
            <person name="Theisen A.R."/>
            <person name="Murrell J.C."/>
            <person name="Dunfield P.F."/>
        </authorList>
    </citation>
    <scope>NUCLEOTIDE SEQUENCE [LARGE SCALE GENOMIC DNA]</scope>
    <source>
        <strain evidence="3">DSM 15510 / CIP 108128 / LMG 27833 / NCIMB 13906 / BL2</strain>
    </source>
</reference>
<evidence type="ECO:0000313" key="2">
    <source>
        <dbReference type="EMBL" id="ACK52168.1"/>
    </source>
</evidence>
<proteinExistence type="predicted"/>
<dbReference type="eggNOG" id="ENOG503374S">
    <property type="taxonomic scope" value="Bacteria"/>
</dbReference>
<dbReference type="InterPro" id="IPR052553">
    <property type="entry name" value="CbiG_hydrolase"/>
</dbReference>
<dbReference type="HOGENOM" id="CLU_087913_1_1_5"/>
<dbReference type="OrthoDB" id="7308095at2"/>
<dbReference type="AlphaFoldDB" id="B8EQF5"/>
<feature type="domain" description="CobE/GbiG C-terminal" evidence="1">
    <location>
        <begin position="3"/>
        <end position="122"/>
    </location>
</feature>
<dbReference type="GO" id="GO:0009236">
    <property type="term" value="P:cobalamin biosynthetic process"/>
    <property type="evidence" value="ECO:0007669"/>
    <property type="project" value="InterPro"/>
</dbReference>
<organism evidence="2 3">
    <name type="scientific">Methylocella silvestris (strain DSM 15510 / CIP 108128 / LMG 27833 / NCIMB 13906 / BL2)</name>
    <dbReference type="NCBI Taxonomy" id="395965"/>
    <lineage>
        <taxon>Bacteria</taxon>
        <taxon>Pseudomonadati</taxon>
        <taxon>Pseudomonadota</taxon>
        <taxon>Alphaproteobacteria</taxon>
        <taxon>Hyphomicrobiales</taxon>
        <taxon>Beijerinckiaceae</taxon>
        <taxon>Methylocella</taxon>
    </lineage>
</organism>
<dbReference type="Gene3D" id="3.30.420.180">
    <property type="entry name" value="CobE/GbiG C-terminal domain"/>
    <property type="match status" value="1"/>
</dbReference>
<protein>
    <submittedName>
        <fullName evidence="2">Putative CobE protein</fullName>
    </submittedName>
</protein>
<keyword evidence="3" id="KW-1185">Reference proteome</keyword>
<dbReference type="InterPro" id="IPR036518">
    <property type="entry name" value="CobE/GbiG_C_sf"/>
</dbReference>
<dbReference type="STRING" id="395965.Msil_3261"/>
<name>B8EQF5_METSB</name>
<accession>B8EQF5</accession>
<dbReference type="KEGG" id="msl:Msil_3261"/>
<dbReference type="SUPFAM" id="SSF159664">
    <property type="entry name" value="CobE/GbiG C-terminal domain-like"/>
    <property type="match status" value="1"/>
</dbReference>
<dbReference type="Proteomes" id="UP000002257">
    <property type="component" value="Chromosome"/>
</dbReference>
<dbReference type="EMBL" id="CP001280">
    <property type="protein sequence ID" value="ACK52168.1"/>
    <property type="molecule type" value="Genomic_DNA"/>
</dbReference>